<evidence type="ECO:0000256" key="6">
    <source>
        <dbReference type="ARBA" id="ARBA00035289"/>
    </source>
</evidence>
<dbReference type="Proteomes" id="UP001519460">
    <property type="component" value="Unassembled WGS sequence"/>
</dbReference>
<proteinExistence type="inferred from homology"/>
<dbReference type="PANTHER" id="PTHR21183">
    <property type="entry name" value="RIBOSOMAL PROTEIN L47, MITOCHONDRIAL-RELATED"/>
    <property type="match status" value="1"/>
</dbReference>
<evidence type="ECO:0000313" key="8">
    <source>
        <dbReference type="Proteomes" id="UP001519460"/>
    </source>
</evidence>
<comment type="similarity">
    <text evidence="2">Belongs to the universal ribosomal protein uL29 family.</text>
</comment>
<name>A0ABD0K5H6_9CAEN</name>
<comment type="subcellular location">
    <subcellularLocation>
        <location evidence="1">Mitochondrion</location>
    </subcellularLocation>
</comment>
<reference evidence="7 8" key="1">
    <citation type="journal article" date="2023" name="Sci. Data">
        <title>Genome assembly of the Korean intertidal mud-creeper Batillaria attramentaria.</title>
        <authorList>
            <person name="Patra A.K."/>
            <person name="Ho P.T."/>
            <person name="Jun S."/>
            <person name="Lee S.J."/>
            <person name="Kim Y."/>
            <person name="Won Y.J."/>
        </authorList>
    </citation>
    <scope>NUCLEOTIDE SEQUENCE [LARGE SCALE GENOMIC DNA]</scope>
    <source>
        <strain evidence="7">Wonlab-2016</strain>
    </source>
</reference>
<gene>
    <name evidence="7" type="ORF">BaRGS_00026225</name>
</gene>
<evidence type="ECO:0000256" key="2">
    <source>
        <dbReference type="ARBA" id="ARBA00009254"/>
    </source>
</evidence>
<evidence type="ECO:0000256" key="1">
    <source>
        <dbReference type="ARBA" id="ARBA00004173"/>
    </source>
</evidence>
<evidence type="ECO:0000256" key="4">
    <source>
        <dbReference type="ARBA" id="ARBA00023128"/>
    </source>
</evidence>
<dbReference type="Pfam" id="PF06984">
    <property type="entry name" value="MRP-L47"/>
    <property type="match status" value="1"/>
</dbReference>
<evidence type="ECO:0000256" key="3">
    <source>
        <dbReference type="ARBA" id="ARBA00022980"/>
    </source>
</evidence>
<keyword evidence="5" id="KW-0687">Ribonucleoprotein</keyword>
<keyword evidence="8" id="KW-1185">Reference proteome</keyword>
<dbReference type="Gene3D" id="6.10.330.20">
    <property type="match status" value="1"/>
</dbReference>
<dbReference type="InterPro" id="IPR010729">
    <property type="entry name" value="Ribosomal_uL29_mit"/>
</dbReference>
<dbReference type="PANTHER" id="PTHR21183:SF18">
    <property type="entry name" value="LARGE RIBOSOMAL SUBUNIT PROTEIN UL29M"/>
    <property type="match status" value="1"/>
</dbReference>
<sequence>MEFFDDKKNWGEETIKTGRPWRVDELRIKSNSDLHKLWYVLLKERNMLLTMQHEYERQSELFPNPERIEKVEDSMENIMTVVQERDEAYNLLETGTTGQPSRYYARNFLGLKYLRRPKEYHIPRFMNKTFHLTHPPANTQFSKYIRLYYEKKRLAKQSYLQRERRRKKKLLEEFPHLEGKL</sequence>
<accession>A0ABD0K5H6</accession>
<evidence type="ECO:0000313" key="7">
    <source>
        <dbReference type="EMBL" id="KAK7482514.1"/>
    </source>
</evidence>
<keyword evidence="4" id="KW-0496">Mitochondrion</keyword>
<dbReference type="GO" id="GO:0005739">
    <property type="term" value="C:mitochondrion"/>
    <property type="evidence" value="ECO:0007669"/>
    <property type="project" value="UniProtKB-SubCell"/>
</dbReference>
<keyword evidence="3" id="KW-0689">Ribosomal protein</keyword>
<dbReference type="EMBL" id="JACVVK020000243">
    <property type="protein sequence ID" value="KAK7482514.1"/>
    <property type="molecule type" value="Genomic_DNA"/>
</dbReference>
<dbReference type="GO" id="GO:1990904">
    <property type="term" value="C:ribonucleoprotein complex"/>
    <property type="evidence" value="ECO:0007669"/>
    <property type="project" value="UniProtKB-KW"/>
</dbReference>
<evidence type="ECO:0000256" key="5">
    <source>
        <dbReference type="ARBA" id="ARBA00023274"/>
    </source>
</evidence>
<protein>
    <recommendedName>
        <fullName evidence="6">Large ribosomal subunit protein uL29m</fullName>
    </recommendedName>
</protein>
<comment type="caution">
    <text evidence="7">The sequence shown here is derived from an EMBL/GenBank/DDBJ whole genome shotgun (WGS) entry which is preliminary data.</text>
</comment>
<dbReference type="GO" id="GO:0005840">
    <property type="term" value="C:ribosome"/>
    <property type="evidence" value="ECO:0007669"/>
    <property type="project" value="UniProtKB-KW"/>
</dbReference>
<organism evidence="7 8">
    <name type="scientific">Batillaria attramentaria</name>
    <dbReference type="NCBI Taxonomy" id="370345"/>
    <lineage>
        <taxon>Eukaryota</taxon>
        <taxon>Metazoa</taxon>
        <taxon>Spiralia</taxon>
        <taxon>Lophotrochozoa</taxon>
        <taxon>Mollusca</taxon>
        <taxon>Gastropoda</taxon>
        <taxon>Caenogastropoda</taxon>
        <taxon>Sorbeoconcha</taxon>
        <taxon>Cerithioidea</taxon>
        <taxon>Batillariidae</taxon>
        <taxon>Batillaria</taxon>
    </lineage>
</organism>
<dbReference type="InterPro" id="IPR038340">
    <property type="entry name" value="MRP-L47_sf"/>
</dbReference>
<dbReference type="AlphaFoldDB" id="A0ABD0K5H6"/>